<dbReference type="SUPFAM" id="SSF53901">
    <property type="entry name" value="Thiolase-like"/>
    <property type="match status" value="2"/>
</dbReference>
<gene>
    <name evidence="5" type="ordered locus">Acid_1914</name>
</gene>
<reference evidence="5" key="1">
    <citation type="submission" date="2006-10" db="EMBL/GenBank/DDBJ databases">
        <title>Complete sequence of Solibacter usitatus Ellin6076.</title>
        <authorList>
            <consortium name="US DOE Joint Genome Institute"/>
            <person name="Copeland A."/>
            <person name="Lucas S."/>
            <person name="Lapidus A."/>
            <person name="Barry K."/>
            <person name="Detter J.C."/>
            <person name="Glavina del Rio T."/>
            <person name="Hammon N."/>
            <person name="Israni S."/>
            <person name="Dalin E."/>
            <person name="Tice H."/>
            <person name="Pitluck S."/>
            <person name="Thompson L.S."/>
            <person name="Brettin T."/>
            <person name="Bruce D."/>
            <person name="Han C."/>
            <person name="Tapia R."/>
            <person name="Gilna P."/>
            <person name="Schmutz J."/>
            <person name="Larimer F."/>
            <person name="Land M."/>
            <person name="Hauser L."/>
            <person name="Kyrpides N."/>
            <person name="Mikhailova N."/>
            <person name="Janssen P.H."/>
            <person name="Kuske C.R."/>
            <person name="Richardson P."/>
        </authorList>
    </citation>
    <scope>NUCLEOTIDE SEQUENCE</scope>
    <source>
        <strain evidence="5">Ellin6076</strain>
    </source>
</reference>
<dbReference type="Pfam" id="PF00109">
    <property type="entry name" value="ketoacyl-synt"/>
    <property type="match status" value="1"/>
</dbReference>
<evidence type="ECO:0000259" key="4">
    <source>
        <dbReference type="PROSITE" id="PS52004"/>
    </source>
</evidence>
<keyword evidence="2 3" id="KW-0808">Transferase</keyword>
<dbReference type="InterPro" id="IPR016039">
    <property type="entry name" value="Thiolase-like"/>
</dbReference>
<dbReference type="EMBL" id="CP000473">
    <property type="protein sequence ID" value="ABJ82904.1"/>
    <property type="molecule type" value="Genomic_DNA"/>
</dbReference>
<dbReference type="PANTHER" id="PTHR11712:SF336">
    <property type="entry name" value="3-OXOACYL-[ACYL-CARRIER-PROTEIN] SYNTHASE, MITOCHONDRIAL"/>
    <property type="match status" value="1"/>
</dbReference>
<protein>
    <submittedName>
        <fullName evidence="5">Beta-ketoacyl synthase</fullName>
    </submittedName>
</protein>
<dbReference type="AlphaFoldDB" id="Q027A9"/>
<evidence type="ECO:0000256" key="3">
    <source>
        <dbReference type="RuleBase" id="RU003694"/>
    </source>
</evidence>
<dbReference type="eggNOG" id="COG0304">
    <property type="taxonomic scope" value="Bacteria"/>
</dbReference>
<dbReference type="InterPro" id="IPR014031">
    <property type="entry name" value="Ketoacyl_synth_C"/>
</dbReference>
<dbReference type="InterPro" id="IPR014030">
    <property type="entry name" value="Ketoacyl_synth_N"/>
</dbReference>
<dbReference type="PROSITE" id="PS00606">
    <property type="entry name" value="KS3_1"/>
    <property type="match status" value="1"/>
</dbReference>
<dbReference type="STRING" id="234267.Acid_1914"/>
<dbReference type="PROSITE" id="PS52004">
    <property type="entry name" value="KS3_2"/>
    <property type="match status" value="1"/>
</dbReference>
<dbReference type="KEGG" id="sus:Acid_1914"/>
<dbReference type="SMART" id="SM00825">
    <property type="entry name" value="PKS_KS"/>
    <property type="match status" value="1"/>
</dbReference>
<evidence type="ECO:0000313" key="5">
    <source>
        <dbReference type="EMBL" id="ABJ82904.1"/>
    </source>
</evidence>
<accession>Q027A9</accession>
<dbReference type="FunFam" id="3.40.47.10:FF:000018">
    <property type="entry name" value="3-oxoacyl-[acyl-carrier-protein] synthase 2"/>
    <property type="match status" value="1"/>
</dbReference>
<proteinExistence type="inferred from homology"/>
<evidence type="ECO:0000256" key="1">
    <source>
        <dbReference type="ARBA" id="ARBA00008467"/>
    </source>
</evidence>
<dbReference type="InterPro" id="IPR020841">
    <property type="entry name" value="PKS_Beta-ketoAc_synthase_dom"/>
</dbReference>
<dbReference type="Gene3D" id="3.40.47.10">
    <property type="match status" value="1"/>
</dbReference>
<dbReference type="GO" id="GO:0006633">
    <property type="term" value="P:fatty acid biosynthetic process"/>
    <property type="evidence" value="ECO:0007669"/>
    <property type="project" value="InterPro"/>
</dbReference>
<organism evidence="5">
    <name type="scientific">Solibacter usitatus (strain Ellin6076)</name>
    <dbReference type="NCBI Taxonomy" id="234267"/>
    <lineage>
        <taxon>Bacteria</taxon>
        <taxon>Pseudomonadati</taxon>
        <taxon>Acidobacteriota</taxon>
        <taxon>Terriglobia</taxon>
        <taxon>Bryobacterales</taxon>
        <taxon>Solibacteraceae</taxon>
        <taxon>Candidatus Solibacter</taxon>
    </lineage>
</organism>
<dbReference type="InParanoid" id="Q027A9"/>
<dbReference type="HOGENOM" id="CLU_000022_69_2_0"/>
<comment type="similarity">
    <text evidence="1 3">Belongs to the thiolase-like superfamily. Beta-ketoacyl-ACP synthases family.</text>
</comment>
<dbReference type="GO" id="GO:0004315">
    <property type="term" value="F:3-oxoacyl-[acyl-carrier-protein] synthase activity"/>
    <property type="evidence" value="ECO:0007669"/>
    <property type="project" value="InterPro"/>
</dbReference>
<dbReference type="InterPro" id="IPR000794">
    <property type="entry name" value="Beta-ketoacyl_synthase"/>
</dbReference>
<feature type="domain" description="Ketosynthase family 3 (KS3)" evidence="4">
    <location>
        <begin position="21"/>
        <end position="434"/>
    </location>
</feature>
<evidence type="ECO:0000256" key="2">
    <source>
        <dbReference type="ARBA" id="ARBA00022679"/>
    </source>
</evidence>
<dbReference type="InterPro" id="IPR018201">
    <property type="entry name" value="Ketoacyl_synth_AS"/>
</dbReference>
<name>Q027A9_SOLUE</name>
<dbReference type="NCBIfam" id="NF005589">
    <property type="entry name" value="PRK07314.1"/>
    <property type="match status" value="1"/>
</dbReference>
<dbReference type="CDD" id="cd00834">
    <property type="entry name" value="KAS_I_II"/>
    <property type="match status" value="1"/>
</dbReference>
<dbReference type="Pfam" id="PF02801">
    <property type="entry name" value="Ketoacyl-synt_C"/>
    <property type="match status" value="1"/>
</dbReference>
<sequence>MLAFIRFSLYRRPEKRQSKSMRRVVITGIGAVSPNGIGRERFWEATRNGVSGVRRITRFDPSAYQVQVAGEVPDEFDENRYVEVKDRPHVSRAVPLAAASVAEAVADAGLDVKAMGRDELRGIGVIVGSGGGSQDFTEEQYRLYYAGLIKQCSVYTIPTGTIGTLASEVSMRFGFRGLSHIVSTGCTSSTDAIGYAFRNIQAGVLSTVVAGGVDSPIAPLILRGFQLMRIMSTRWNHDPTRASRPFSKDRDGFVIAEGSWFFVLEEMEQAKSRGAHIYGEIAGYGSTCEAFHRVRLEECGEEPARAIGMAVEEAGIQPSDIQYIHYHGTSTELNDRIETRAVKLAFNGHAGKLAGSSLKSMIGHPQGACGAAGIAATLLAMRDGILPPTINVDEPDENCDLDYITDIGRKMHVEHAVANCIAFGSKNSAMVLRRA</sequence>
<dbReference type="PANTHER" id="PTHR11712">
    <property type="entry name" value="POLYKETIDE SYNTHASE-RELATED"/>
    <property type="match status" value="1"/>
</dbReference>
<dbReference type="GO" id="GO:0005829">
    <property type="term" value="C:cytosol"/>
    <property type="evidence" value="ECO:0007669"/>
    <property type="project" value="TreeGrafter"/>
</dbReference>